<gene>
    <name evidence="3" type="ORF">Pla8534_18120</name>
</gene>
<organism evidence="3 4">
    <name type="scientific">Lignipirellula cremea</name>
    <dbReference type="NCBI Taxonomy" id="2528010"/>
    <lineage>
        <taxon>Bacteria</taxon>
        <taxon>Pseudomonadati</taxon>
        <taxon>Planctomycetota</taxon>
        <taxon>Planctomycetia</taxon>
        <taxon>Pirellulales</taxon>
        <taxon>Pirellulaceae</taxon>
        <taxon>Lignipirellula</taxon>
    </lineage>
</organism>
<dbReference type="EMBL" id="CP036433">
    <property type="protein sequence ID" value="QDU94026.1"/>
    <property type="molecule type" value="Genomic_DNA"/>
</dbReference>
<sequence>MSSLYDSSQVTSIRIRPLIRYLGLLLGVVVGLPSWIGWVWFLLNPAEMVKNWDGLAFAVVIGGIALFATRGWVRIGGKSTERLIRLRGWWKTVSVAPQDLARIQKVVSMGSNSQGFNRREYNYHLEDHRGEPLGVIPGSLEICPGWDKFLQHLHNVAAASRRGRPHDTEPAPGLADKPVEEWTSKDFEDYESLD</sequence>
<evidence type="ECO:0000256" key="2">
    <source>
        <dbReference type="SAM" id="Phobius"/>
    </source>
</evidence>
<evidence type="ECO:0000313" key="3">
    <source>
        <dbReference type="EMBL" id="QDU94026.1"/>
    </source>
</evidence>
<dbReference type="OrthoDB" id="288418at2"/>
<feature type="compositionally biased region" description="Basic and acidic residues" evidence="1">
    <location>
        <begin position="177"/>
        <end position="187"/>
    </location>
</feature>
<feature type="transmembrane region" description="Helical" evidence="2">
    <location>
        <begin position="55"/>
        <end position="73"/>
    </location>
</feature>
<feature type="transmembrane region" description="Helical" evidence="2">
    <location>
        <begin position="21"/>
        <end position="43"/>
    </location>
</feature>
<keyword evidence="2" id="KW-0472">Membrane</keyword>
<dbReference type="KEGG" id="lcre:Pla8534_18120"/>
<proteinExistence type="predicted"/>
<dbReference type="RefSeq" id="WP_145051737.1">
    <property type="nucleotide sequence ID" value="NZ_CP036433.1"/>
</dbReference>
<dbReference type="Proteomes" id="UP000317648">
    <property type="component" value="Chromosome"/>
</dbReference>
<keyword evidence="4" id="KW-1185">Reference proteome</keyword>
<keyword evidence="2" id="KW-0812">Transmembrane</keyword>
<evidence type="ECO:0000256" key="1">
    <source>
        <dbReference type="SAM" id="MobiDB-lite"/>
    </source>
</evidence>
<keyword evidence="2" id="KW-1133">Transmembrane helix</keyword>
<reference evidence="3 4" key="1">
    <citation type="submission" date="2019-02" db="EMBL/GenBank/DDBJ databases">
        <title>Deep-cultivation of Planctomycetes and their phenomic and genomic characterization uncovers novel biology.</title>
        <authorList>
            <person name="Wiegand S."/>
            <person name="Jogler M."/>
            <person name="Boedeker C."/>
            <person name="Pinto D."/>
            <person name="Vollmers J."/>
            <person name="Rivas-Marin E."/>
            <person name="Kohn T."/>
            <person name="Peeters S.H."/>
            <person name="Heuer A."/>
            <person name="Rast P."/>
            <person name="Oberbeckmann S."/>
            <person name="Bunk B."/>
            <person name="Jeske O."/>
            <person name="Meyerdierks A."/>
            <person name="Storesund J.E."/>
            <person name="Kallscheuer N."/>
            <person name="Luecker S."/>
            <person name="Lage O.M."/>
            <person name="Pohl T."/>
            <person name="Merkel B.J."/>
            <person name="Hornburger P."/>
            <person name="Mueller R.-W."/>
            <person name="Bruemmer F."/>
            <person name="Labrenz M."/>
            <person name="Spormann A.M."/>
            <person name="Op den Camp H."/>
            <person name="Overmann J."/>
            <person name="Amann R."/>
            <person name="Jetten M.S.M."/>
            <person name="Mascher T."/>
            <person name="Medema M.H."/>
            <person name="Devos D.P."/>
            <person name="Kaster A.-K."/>
            <person name="Ovreas L."/>
            <person name="Rohde M."/>
            <person name="Galperin M.Y."/>
            <person name="Jogler C."/>
        </authorList>
    </citation>
    <scope>NUCLEOTIDE SEQUENCE [LARGE SCALE GENOMIC DNA]</scope>
    <source>
        <strain evidence="3 4">Pla85_3_4</strain>
    </source>
</reference>
<protein>
    <submittedName>
        <fullName evidence="3">Uncharacterized protein</fullName>
    </submittedName>
</protein>
<accession>A0A518DQB3</accession>
<evidence type="ECO:0000313" key="4">
    <source>
        <dbReference type="Proteomes" id="UP000317648"/>
    </source>
</evidence>
<dbReference type="AlphaFoldDB" id="A0A518DQB3"/>
<name>A0A518DQB3_9BACT</name>
<feature type="region of interest" description="Disordered" evidence="1">
    <location>
        <begin position="160"/>
        <end position="194"/>
    </location>
</feature>